<dbReference type="EMBL" id="CAJHNH020007201">
    <property type="protein sequence ID" value="CAG5134443.1"/>
    <property type="molecule type" value="Genomic_DNA"/>
</dbReference>
<dbReference type="GO" id="GO:0004930">
    <property type="term" value="F:G protein-coupled receptor activity"/>
    <property type="evidence" value="ECO:0007669"/>
    <property type="project" value="InterPro"/>
</dbReference>
<feature type="transmembrane region" description="Helical" evidence="5">
    <location>
        <begin position="202"/>
        <end position="228"/>
    </location>
</feature>
<dbReference type="Proteomes" id="UP000678393">
    <property type="component" value="Unassembled WGS sequence"/>
</dbReference>
<keyword evidence="4 5" id="KW-0472">Membrane</keyword>
<dbReference type="SUPFAM" id="SSF81321">
    <property type="entry name" value="Family A G protein-coupled receptor-like"/>
    <property type="match status" value="1"/>
</dbReference>
<protein>
    <recommendedName>
        <fullName evidence="6">G-protein coupled receptors family 1 profile domain-containing protein</fullName>
    </recommendedName>
</protein>
<dbReference type="Pfam" id="PF00001">
    <property type="entry name" value="7tm_1"/>
    <property type="match status" value="1"/>
</dbReference>
<dbReference type="GO" id="GO:0016020">
    <property type="term" value="C:membrane"/>
    <property type="evidence" value="ECO:0007669"/>
    <property type="project" value="UniProtKB-SubCell"/>
</dbReference>
<gene>
    <name evidence="7" type="ORF">CUNI_LOCUS20001</name>
</gene>
<accession>A0A8S3ZXP8</accession>
<feature type="transmembrane region" description="Helical" evidence="5">
    <location>
        <begin position="249"/>
        <end position="276"/>
    </location>
</feature>
<comment type="caution">
    <text evidence="7">The sequence shown here is derived from an EMBL/GenBank/DDBJ whole genome shotgun (WGS) entry which is preliminary data.</text>
</comment>
<feature type="transmembrane region" description="Helical" evidence="5">
    <location>
        <begin position="296"/>
        <end position="319"/>
    </location>
</feature>
<feature type="transmembrane region" description="Helical" evidence="5">
    <location>
        <begin position="135"/>
        <end position="155"/>
    </location>
</feature>
<evidence type="ECO:0000259" key="6">
    <source>
        <dbReference type="PROSITE" id="PS50262"/>
    </source>
</evidence>
<feature type="transmembrane region" description="Helical" evidence="5">
    <location>
        <begin position="96"/>
        <end position="114"/>
    </location>
</feature>
<dbReference type="PANTHER" id="PTHR46641">
    <property type="entry name" value="FMRFAMIDE RECEPTOR-RELATED"/>
    <property type="match status" value="1"/>
</dbReference>
<feature type="domain" description="G-protein coupled receptors family 1 profile" evidence="6">
    <location>
        <begin position="33"/>
        <end position="317"/>
    </location>
</feature>
<comment type="subcellular location">
    <subcellularLocation>
        <location evidence="1">Membrane</location>
    </subcellularLocation>
</comment>
<sequence>MVSVLKSVTFLFNYFIFHFQTCPVILFLFGTVGNILILFMLRTLRLGRTSMHVFLRALAVSDLCVLYTGLLRWWMVWSFGVDLRNQHTLLCKVHTWMVYVALYVSAWLLVFMTLERTCSACLPHRVNTFCTKRRACFLIAFIVIFQVCMQSHFLFGMTLAENNDTGEFNKSGKFNDSRKLTCLEISQEYHFFIHNVYPLVDLVLLSLIPFILVILGNVVIIWKTFLSLRTAARLNLTSNKSANLRRRRASSMTIILVCLSALFLLTTSPTCVFNMWERGVGGPDAMVAAMGSAKYELVWAIVSIVMYCNNTFNFYLYCLSGRKFRNEIRRQFSRRRTDSQSVVFSAPSLQLHRFQRPSLVKGYIAHSNNGKESDDLCSHVNDNCNGFLLYRASYFCRNDNAYL</sequence>
<name>A0A8S3ZXP8_9EUPU</name>
<organism evidence="7 8">
    <name type="scientific">Candidula unifasciata</name>
    <dbReference type="NCBI Taxonomy" id="100452"/>
    <lineage>
        <taxon>Eukaryota</taxon>
        <taxon>Metazoa</taxon>
        <taxon>Spiralia</taxon>
        <taxon>Lophotrochozoa</taxon>
        <taxon>Mollusca</taxon>
        <taxon>Gastropoda</taxon>
        <taxon>Heterobranchia</taxon>
        <taxon>Euthyneura</taxon>
        <taxon>Panpulmonata</taxon>
        <taxon>Eupulmonata</taxon>
        <taxon>Stylommatophora</taxon>
        <taxon>Helicina</taxon>
        <taxon>Helicoidea</taxon>
        <taxon>Geomitridae</taxon>
        <taxon>Candidula</taxon>
    </lineage>
</organism>
<evidence type="ECO:0000256" key="5">
    <source>
        <dbReference type="SAM" id="Phobius"/>
    </source>
</evidence>
<dbReference type="Gene3D" id="1.20.1070.10">
    <property type="entry name" value="Rhodopsin 7-helix transmembrane proteins"/>
    <property type="match status" value="1"/>
</dbReference>
<keyword evidence="2 5" id="KW-0812">Transmembrane</keyword>
<feature type="transmembrane region" description="Helical" evidence="5">
    <location>
        <begin position="15"/>
        <end position="41"/>
    </location>
</feature>
<evidence type="ECO:0000256" key="3">
    <source>
        <dbReference type="ARBA" id="ARBA00022989"/>
    </source>
</evidence>
<dbReference type="PANTHER" id="PTHR46641:SF25">
    <property type="entry name" value="CNMAMIDE RECEPTOR-RELATED"/>
    <property type="match status" value="1"/>
</dbReference>
<keyword evidence="8" id="KW-1185">Reference proteome</keyword>
<evidence type="ECO:0000256" key="1">
    <source>
        <dbReference type="ARBA" id="ARBA00004370"/>
    </source>
</evidence>
<feature type="transmembrane region" description="Helical" evidence="5">
    <location>
        <begin position="53"/>
        <end position="76"/>
    </location>
</feature>
<dbReference type="InterPro" id="IPR000276">
    <property type="entry name" value="GPCR_Rhodpsn"/>
</dbReference>
<evidence type="ECO:0000256" key="4">
    <source>
        <dbReference type="ARBA" id="ARBA00023136"/>
    </source>
</evidence>
<reference evidence="7" key="1">
    <citation type="submission" date="2021-04" db="EMBL/GenBank/DDBJ databases">
        <authorList>
            <consortium name="Molecular Ecology Group"/>
        </authorList>
    </citation>
    <scope>NUCLEOTIDE SEQUENCE</scope>
</reference>
<dbReference type="InterPro" id="IPR052954">
    <property type="entry name" value="GPCR-Ligand_Int"/>
</dbReference>
<proteinExistence type="predicted"/>
<dbReference type="PRINTS" id="PR00237">
    <property type="entry name" value="GPCRRHODOPSN"/>
</dbReference>
<dbReference type="OrthoDB" id="9983318at2759"/>
<dbReference type="CDD" id="cd14978">
    <property type="entry name" value="7tmA_FMRFamide_R-like"/>
    <property type="match status" value="1"/>
</dbReference>
<keyword evidence="3 5" id="KW-1133">Transmembrane helix</keyword>
<dbReference type="InterPro" id="IPR017452">
    <property type="entry name" value="GPCR_Rhodpsn_7TM"/>
</dbReference>
<dbReference type="AlphaFoldDB" id="A0A8S3ZXP8"/>
<dbReference type="PROSITE" id="PS50262">
    <property type="entry name" value="G_PROTEIN_RECEP_F1_2"/>
    <property type="match status" value="1"/>
</dbReference>
<evidence type="ECO:0000313" key="8">
    <source>
        <dbReference type="Proteomes" id="UP000678393"/>
    </source>
</evidence>
<evidence type="ECO:0000256" key="2">
    <source>
        <dbReference type="ARBA" id="ARBA00022692"/>
    </source>
</evidence>
<evidence type="ECO:0000313" key="7">
    <source>
        <dbReference type="EMBL" id="CAG5134443.1"/>
    </source>
</evidence>